<protein>
    <recommendedName>
        <fullName evidence="3">CheW-like domain-containing protein</fullName>
    </recommendedName>
</protein>
<reference evidence="1 2" key="1">
    <citation type="submission" date="2016-04" db="EMBL/GenBank/DDBJ databases">
        <title>Chloroflexus islandicus sp. nov., a thermophilic filamentous anoxygenic phototrophic bacterium from geyser Strokkur (Iceland).</title>
        <authorList>
            <person name="Gaisin V.A."/>
            <person name="Kalashnikov A.M."/>
            <person name="Sukhacheva M.V."/>
            <person name="Grouzdev D.S."/>
            <person name="Ivanov T.M."/>
            <person name="Kuznetsov B."/>
            <person name="Gorlenko V.M."/>
        </authorList>
    </citation>
    <scope>NUCLEOTIDE SEQUENCE [LARGE SCALE GENOMIC DNA]</scope>
    <source>
        <strain evidence="2">isl-2</strain>
    </source>
</reference>
<comment type="caution">
    <text evidence="1">The sequence shown here is derived from an EMBL/GenBank/DDBJ whole genome shotgun (WGS) entry which is preliminary data.</text>
</comment>
<dbReference type="GO" id="GO:0007165">
    <property type="term" value="P:signal transduction"/>
    <property type="evidence" value="ECO:0007669"/>
    <property type="project" value="InterPro"/>
</dbReference>
<evidence type="ECO:0000313" key="1">
    <source>
        <dbReference type="EMBL" id="OAN44587.1"/>
    </source>
</evidence>
<dbReference type="AlphaFoldDB" id="A0A178M8P0"/>
<dbReference type="InterPro" id="IPR036061">
    <property type="entry name" value="CheW-like_dom_sf"/>
</dbReference>
<dbReference type="STRING" id="1707952.A6A03_16335"/>
<evidence type="ECO:0000313" key="2">
    <source>
        <dbReference type="Proteomes" id="UP000078287"/>
    </source>
</evidence>
<gene>
    <name evidence="1" type="ORF">A6A03_16335</name>
</gene>
<dbReference type="OrthoDB" id="163394at2"/>
<accession>A0A178M8P0</accession>
<dbReference type="SUPFAM" id="SSF50341">
    <property type="entry name" value="CheW-like"/>
    <property type="match status" value="1"/>
</dbReference>
<name>A0A178M8P0_9CHLR</name>
<dbReference type="RefSeq" id="WP_066789003.1">
    <property type="nucleotide sequence ID" value="NZ_LWQS01000064.1"/>
</dbReference>
<proteinExistence type="predicted"/>
<dbReference type="EMBL" id="LWQS01000064">
    <property type="protein sequence ID" value="OAN44587.1"/>
    <property type="molecule type" value="Genomic_DNA"/>
</dbReference>
<evidence type="ECO:0008006" key="3">
    <source>
        <dbReference type="Google" id="ProtNLM"/>
    </source>
</evidence>
<keyword evidence="2" id="KW-1185">Reference proteome</keyword>
<sequence length="133" mass="14772">MILLIETVARRYVCRQHDVDSVGLATQAEQDERGRRIMRHHLGPLLDPADPPASGRLHALTINLRRRVVELVVPRVDLLAEAPVIVPLAPFLTARLRLPWANGVALLDDQPVIVLDLRRMAADLALGLRLAHA</sequence>
<organism evidence="1 2">
    <name type="scientific">Chloroflexus islandicus</name>
    <dbReference type="NCBI Taxonomy" id="1707952"/>
    <lineage>
        <taxon>Bacteria</taxon>
        <taxon>Bacillati</taxon>
        <taxon>Chloroflexota</taxon>
        <taxon>Chloroflexia</taxon>
        <taxon>Chloroflexales</taxon>
        <taxon>Chloroflexineae</taxon>
        <taxon>Chloroflexaceae</taxon>
        <taxon>Chloroflexus</taxon>
    </lineage>
</organism>
<dbReference type="Proteomes" id="UP000078287">
    <property type="component" value="Unassembled WGS sequence"/>
</dbReference>
<dbReference type="GO" id="GO:0006935">
    <property type="term" value="P:chemotaxis"/>
    <property type="evidence" value="ECO:0007669"/>
    <property type="project" value="InterPro"/>
</dbReference>